<dbReference type="AlphaFoldDB" id="A0A8S1K5R6"/>
<feature type="coiled-coil region" evidence="1">
    <location>
        <begin position="292"/>
        <end position="344"/>
    </location>
</feature>
<gene>
    <name evidence="2" type="ORF">PSON_ATCC_30995.1.T0030143</name>
</gene>
<organism evidence="2 3">
    <name type="scientific">Paramecium sonneborni</name>
    <dbReference type="NCBI Taxonomy" id="65129"/>
    <lineage>
        <taxon>Eukaryota</taxon>
        <taxon>Sar</taxon>
        <taxon>Alveolata</taxon>
        <taxon>Ciliophora</taxon>
        <taxon>Intramacronucleata</taxon>
        <taxon>Oligohymenophorea</taxon>
        <taxon>Peniculida</taxon>
        <taxon>Parameciidae</taxon>
        <taxon>Paramecium</taxon>
    </lineage>
</organism>
<reference evidence="2" key="1">
    <citation type="submission" date="2021-01" db="EMBL/GenBank/DDBJ databases">
        <authorList>
            <consortium name="Genoscope - CEA"/>
            <person name="William W."/>
        </authorList>
    </citation>
    <scope>NUCLEOTIDE SEQUENCE</scope>
</reference>
<comment type="caution">
    <text evidence="2">The sequence shown here is derived from an EMBL/GenBank/DDBJ whole genome shotgun (WGS) entry which is preliminary data.</text>
</comment>
<accession>A0A8S1K5R6</accession>
<name>A0A8S1K5R6_9CILI</name>
<evidence type="ECO:0000256" key="1">
    <source>
        <dbReference type="SAM" id="Coils"/>
    </source>
</evidence>
<dbReference type="OrthoDB" id="305555at2759"/>
<sequence length="571" mass="68395">MSFQVYKPCNQTQNKEEYICTNKQCLAEHKKQLHCYPCLTKLHRDKKQKISHLDDFMEMSQIMIKVQQKKDQRTLFLNQIQQKAIDFQKEKVQYIQKYPFHAIEYLEEVVLKVENEISKFLNYLGCQQQMMNKVQFYNQENHNVIFDLFHSNENQYVSNVQQKLYDLFTNVNKFLQQKDLNVYETLLNQKKKFQVLEEKVQALEKPFSLFKLIKYFSAILLVIIFSNLFWQQTNQNTNILFKDEQKLIESIKLTVQEQMSLLQLDTKNQIDEMKQKWFEELIKEIEYLKLFNQKLKIDIMELQKSLKDQNQAQILINRNQKIQIEILEQQFQNQTNLITSLEMKFENYTNQENQNQFQEQKGYNNRENKDQLIVIEGQDQKVDIKLEKALKEMKQFVIEKIEINRNYYNAQLELLGRIHTDFPIILLTGFQLQYFNDFTVQFTMNKIKDIKEQVSHQAIICLGGIDMKKQDRFVLMACDYAFEVFQETVNVKKARKSRSGDQLYWYLVKNYSIGFSPNEIIDLRQTDNQDVHDKKRFSHLLDHPNGGGRRIGDQLTLAYSPDHSFAIYAIE</sequence>
<keyword evidence="1" id="KW-0175">Coiled coil</keyword>
<evidence type="ECO:0000313" key="3">
    <source>
        <dbReference type="Proteomes" id="UP000692954"/>
    </source>
</evidence>
<evidence type="ECO:0000313" key="2">
    <source>
        <dbReference type="EMBL" id="CAD8048271.1"/>
    </source>
</evidence>
<protein>
    <submittedName>
        <fullName evidence="2">Uncharacterized protein</fullName>
    </submittedName>
</protein>
<dbReference type="EMBL" id="CAJJDN010000003">
    <property type="protein sequence ID" value="CAD8048271.1"/>
    <property type="molecule type" value="Genomic_DNA"/>
</dbReference>
<keyword evidence="3" id="KW-1185">Reference proteome</keyword>
<dbReference type="Proteomes" id="UP000692954">
    <property type="component" value="Unassembled WGS sequence"/>
</dbReference>
<proteinExistence type="predicted"/>